<dbReference type="STRING" id="1121306.SAMN02745196_02344"/>
<dbReference type="Proteomes" id="UP000184526">
    <property type="component" value="Unassembled WGS sequence"/>
</dbReference>
<accession>A0A1M5XPF5</accession>
<dbReference type="AlphaFoldDB" id="A0A1M5XPF5"/>
<keyword evidence="2" id="KW-1185">Reference proteome</keyword>
<sequence>MAKVRQRRSVANYLNVGKEAEEFVLMGAGFIDLNEVPAAQTTSKKYVNDKTARKAVIGYDWTTAYVTNQIRDEKAVEFICNVGEMQLTGPECETDYVIVDLDKKTSVENEYKARKFRVAIEVASFDNTDGDMGATGNLHAVGDLVSGKFNTVTKKFTADGEVKA</sequence>
<protein>
    <recommendedName>
        <fullName evidence="3">Phage tail tube protein</fullName>
    </recommendedName>
</protein>
<dbReference type="OrthoDB" id="1975087at2"/>
<gene>
    <name evidence="1" type="ORF">SAMN02745196_02344</name>
</gene>
<dbReference type="RefSeq" id="WP_072832201.1">
    <property type="nucleotide sequence ID" value="NZ_FQXP01000009.1"/>
</dbReference>
<reference evidence="1 2" key="1">
    <citation type="submission" date="2016-11" db="EMBL/GenBank/DDBJ databases">
        <authorList>
            <person name="Jaros S."/>
            <person name="Januszkiewicz K."/>
            <person name="Wedrychowicz H."/>
        </authorList>
    </citation>
    <scope>NUCLEOTIDE SEQUENCE [LARGE SCALE GENOMIC DNA]</scope>
    <source>
        <strain evidence="1 2">DSM 3089</strain>
    </source>
</reference>
<organism evidence="1 2">
    <name type="scientific">Clostridium collagenovorans DSM 3089</name>
    <dbReference type="NCBI Taxonomy" id="1121306"/>
    <lineage>
        <taxon>Bacteria</taxon>
        <taxon>Bacillati</taxon>
        <taxon>Bacillota</taxon>
        <taxon>Clostridia</taxon>
        <taxon>Eubacteriales</taxon>
        <taxon>Clostridiaceae</taxon>
        <taxon>Clostridium</taxon>
    </lineage>
</organism>
<proteinExistence type="predicted"/>
<name>A0A1M5XPF5_9CLOT</name>
<evidence type="ECO:0008006" key="3">
    <source>
        <dbReference type="Google" id="ProtNLM"/>
    </source>
</evidence>
<dbReference type="EMBL" id="FQXP01000009">
    <property type="protein sequence ID" value="SHI01424.1"/>
    <property type="molecule type" value="Genomic_DNA"/>
</dbReference>
<evidence type="ECO:0000313" key="1">
    <source>
        <dbReference type="EMBL" id="SHI01424.1"/>
    </source>
</evidence>
<evidence type="ECO:0000313" key="2">
    <source>
        <dbReference type="Proteomes" id="UP000184526"/>
    </source>
</evidence>